<dbReference type="Gene3D" id="3.40.190.10">
    <property type="entry name" value="Periplasmic binding protein-like II"/>
    <property type="match status" value="2"/>
</dbReference>
<dbReference type="PROSITE" id="PS51257">
    <property type="entry name" value="PROKAR_LIPOPROTEIN"/>
    <property type="match status" value="1"/>
</dbReference>
<name>A0A1H7VLH5_OLID1</name>
<evidence type="ECO:0000313" key="4">
    <source>
        <dbReference type="EMBL" id="SEM09705.1"/>
    </source>
</evidence>
<feature type="chain" id="PRO_5011451565" evidence="2">
    <location>
        <begin position="22"/>
        <end position="304"/>
    </location>
</feature>
<dbReference type="STRING" id="407022.SAMN05661044_04229"/>
<sequence length="304" mass="33345">MFNIRALILTSIAVTSFLLMSCNNTPSKDSVGILTGRANIFVDETIAPLIEDQISVFESSYTNAALTMVAKSENEVVNALLKDSAQLAVMTRELTEKEVNFFKAKTIYPRTVRFATDAIAVITHKNNSDSTILVDDIIKIMQGKSVEGVKSLVFDNANSSTVAYFRKLAKVDKLPERGVYALKSNADILKYVNENPQSVGVVGISWIAGPPMNLLGYVKNIKTLGVKNQQGKPGDDGFYKPTQSNLALNLYPFTRALYSINVQGKEAIGIGFSAFLYGERGQRLILKSGLLPDSIPPREIIIRK</sequence>
<evidence type="ECO:0000313" key="5">
    <source>
        <dbReference type="Proteomes" id="UP000199421"/>
    </source>
</evidence>
<accession>A0A1H7VLH5</accession>
<dbReference type="Pfam" id="PF12849">
    <property type="entry name" value="PBP_like_2"/>
    <property type="match status" value="1"/>
</dbReference>
<dbReference type="EMBL" id="FOAF01000007">
    <property type="protein sequence ID" value="SEM09705.1"/>
    <property type="molecule type" value="Genomic_DNA"/>
</dbReference>
<dbReference type="SUPFAM" id="SSF53850">
    <property type="entry name" value="Periplasmic binding protein-like II"/>
    <property type="match status" value="1"/>
</dbReference>
<organism evidence="4 5">
    <name type="scientific">Olivibacter domesticus</name>
    <name type="common">Pseudosphingobacterium domesticum</name>
    <dbReference type="NCBI Taxonomy" id="407022"/>
    <lineage>
        <taxon>Bacteria</taxon>
        <taxon>Pseudomonadati</taxon>
        <taxon>Bacteroidota</taxon>
        <taxon>Sphingobacteriia</taxon>
        <taxon>Sphingobacteriales</taxon>
        <taxon>Sphingobacteriaceae</taxon>
        <taxon>Olivibacter</taxon>
    </lineage>
</organism>
<evidence type="ECO:0000259" key="3">
    <source>
        <dbReference type="Pfam" id="PF12849"/>
    </source>
</evidence>
<keyword evidence="1 2" id="KW-0732">Signal</keyword>
<dbReference type="OrthoDB" id="1450880at2"/>
<dbReference type="PANTHER" id="PTHR30570">
    <property type="entry name" value="PERIPLASMIC PHOSPHATE BINDING COMPONENT OF PHOSPHATE ABC TRANSPORTER"/>
    <property type="match status" value="1"/>
</dbReference>
<evidence type="ECO:0000256" key="2">
    <source>
        <dbReference type="SAM" id="SignalP"/>
    </source>
</evidence>
<dbReference type="PANTHER" id="PTHR30570:SF1">
    <property type="entry name" value="PHOSPHATE-BINDING PROTEIN PSTS"/>
    <property type="match status" value="1"/>
</dbReference>
<dbReference type="AlphaFoldDB" id="A0A1H7VLH5"/>
<gene>
    <name evidence="4" type="ORF">SAMN05661044_04229</name>
</gene>
<proteinExistence type="predicted"/>
<dbReference type="Proteomes" id="UP000199421">
    <property type="component" value="Unassembled WGS sequence"/>
</dbReference>
<keyword evidence="5" id="KW-1185">Reference proteome</keyword>
<dbReference type="InterPro" id="IPR050811">
    <property type="entry name" value="Phosphate_ABC_transporter"/>
</dbReference>
<protein>
    <submittedName>
        <fullName evidence="4">Phosphate transport system substrate-binding protein</fullName>
    </submittedName>
</protein>
<feature type="domain" description="PBP" evidence="3">
    <location>
        <begin position="41"/>
        <end position="279"/>
    </location>
</feature>
<feature type="signal peptide" evidence="2">
    <location>
        <begin position="1"/>
        <end position="21"/>
    </location>
</feature>
<reference evidence="5" key="1">
    <citation type="submission" date="2016-10" db="EMBL/GenBank/DDBJ databases">
        <authorList>
            <person name="Varghese N."/>
            <person name="Submissions S."/>
        </authorList>
    </citation>
    <scope>NUCLEOTIDE SEQUENCE [LARGE SCALE GENOMIC DNA]</scope>
    <source>
        <strain evidence="5">DSM 18733</strain>
    </source>
</reference>
<evidence type="ECO:0000256" key="1">
    <source>
        <dbReference type="ARBA" id="ARBA00022729"/>
    </source>
</evidence>
<dbReference type="InterPro" id="IPR024370">
    <property type="entry name" value="PBP_domain"/>
</dbReference>